<reference evidence="1 2" key="1">
    <citation type="submission" date="2024-10" db="EMBL/GenBank/DDBJ databases">
        <title>Updated reference genomes for cyclostephanoid diatoms.</title>
        <authorList>
            <person name="Roberts W.R."/>
            <person name="Alverson A.J."/>
        </authorList>
    </citation>
    <scope>NUCLEOTIDE SEQUENCE [LARGE SCALE GENOMIC DNA]</scope>
    <source>
        <strain evidence="1 2">AJA010-31</strain>
    </source>
</reference>
<sequence>MIGANKSKVRRRSSIVALPVVNDPKPIPYPSANDAVETAETRSGYHIMCTMPNLMLLATTLLFTAAAVHSLNENTLIVHVPFTSGSIRHSKTKSSGFKALPEKCRGVTQPKFIAIRGERHSATNLFRQVTNRNGKFQQSCTHHNDLEKCDEYLGWKHGYLDPAKDIMDEDVILAVMVRDVFSWLVSMFYDPYNMIMLENTDQFGSFLKSSYNATCEHDIDYIKDSCTFPMEQANNLLELRTNKYRNWIDFLASPVNETRSHRWSIIHQEELVGLKNQERTTQTFFDDHCIPSRLKFKVVGKFVTKSLQPNNIAQRDILAQFTIGELQFVLDNIDVEYEKQTLGYDYYYVTDHIEQRSKGDNLYLGPPTLSDKALLQRLQNIQDNVEGRIPGRDISIIDENKKLYKARQHIIAKRMNHNSS</sequence>
<organism evidence="1 2">
    <name type="scientific">Cyclotella atomus</name>
    <dbReference type="NCBI Taxonomy" id="382360"/>
    <lineage>
        <taxon>Eukaryota</taxon>
        <taxon>Sar</taxon>
        <taxon>Stramenopiles</taxon>
        <taxon>Ochrophyta</taxon>
        <taxon>Bacillariophyta</taxon>
        <taxon>Coscinodiscophyceae</taxon>
        <taxon>Thalassiosirophycidae</taxon>
        <taxon>Stephanodiscales</taxon>
        <taxon>Stephanodiscaceae</taxon>
        <taxon>Cyclotella</taxon>
    </lineage>
</organism>
<keyword evidence="2" id="KW-1185">Reference proteome</keyword>
<evidence type="ECO:0008006" key="3">
    <source>
        <dbReference type="Google" id="ProtNLM"/>
    </source>
</evidence>
<name>A0ABD3N0P5_9STRA</name>
<dbReference type="AlphaFoldDB" id="A0ABD3N0P5"/>
<accession>A0ABD3N0P5</accession>
<evidence type="ECO:0000313" key="2">
    <source>
        <dbReference type="Proteomes" id="UP001530400"/>
    </source>
</evidence>
<gene>
    <name evidence="1" type="ORF">ACHAWO_011040</name>
</gene>
<dbReference type="EMBL" id="JALLPJ020001330">
    <property type="protein sequence ID" value="KAL3769527.1"/>
    <property type="molecule type" value="Genomic_DNA"/>
</dbReference>
<comment type="caution">
    <text evidence="1">The sequence shown here is derived from an EMBL/GenBank/DDBJ whole genome shotgun (WGS) entry which is preliminary data.</text>
</comment>
<protein>
    <recommendedName>
        <fullName evidence="3">Sulfotransferase</fullName>
    </recommendedName>
</protein>
<dbReference type="Proteomes" id="UP001530400">
    <property type="component" value="Unassembled WGS sequence"/>
</dbReference>
<evidence type="ECO:0000313" key="1">
    <source>
        <dbReference type="EMBL" id="KAL3769527.1"/>
    </source>
</evidence>
<proteinExistence type="predicted"/>